<accession>A0A060SRX7</accession>
<dbReference type="SUPFAM" id="SSF51445">
    <property type="entry name" value="(Trans)glycosidases"/>
    <property type="match status" value="1"/>
</dbReference>
<comment type="similarity">
    <text evidence="1 4">Belongs to the glycosyl hydrolase 30 family.</text>
</comment>
<gene>
    <name evidence="7" type="ORF">BN946_scf184657.g15</name>
</gene>
<dbReference type="Pfam" id="PF02055">
    <property type="entry name" value="Glyco_hydro_30"/>
    <property type="match status" value="1"/>
</dbReference>
<proteinExistence type="inferred from homology"/>
<feature type="chain" id="PRO_5001587334" evidence="5">
    <location>
        <begin position="19"/>
        <end position="557"/>
    </location>
</feature>
<dbReference type="PANTHER" id="PTHR11069">
    <property type="entry name" value="GLUCOSYLCERAMIDASE"/>
    <property type="match status" value="1"/>
</dbReference>
<evidence type="ECO:0000256" key="3">
    <source>
        <dbReference type="ARBA" id="ARBA00022801"/>
    </source>
</evidence>
<dbReference type="Proteomes" id="UP000029665">
    <property type="component" value="Unassembled WGS sequence"/>
</dbReference>
<keyword evidence="2 5" id="KW-0732">Signal</keyword>
<dbReference type="InterPro" id="IPR017853">
    <property type="entry name" value="GH"/>
</dbReference>
<keyword evidence="8" id="KW-1185">Reference proteome</keyword>
<name>A0A060SRX7_PYCCI</name>
<evidence type="ECO:0000256" key="2">
    <source>
        <dbReference type="ARBA" id="ARBA00022729"/>
    </source>
</evidence>
<dbReference type="Gene3D" id="3.20.20.80">
    <property type="entry name" value="Glycosidases"/>
    <property type="match status" value="1"/>
</dbReference>
<feature type="signal peptide" evidence="5">
    <location>
        <begin position="1"/>
        <end position="18"/>
    </location>
</feature>
<dbReference type="EMBL" id="CCBP010000443">
    <property type="protein sequence ID" value="CDO77140.1"/>
    <property type="molecule type" value="Genomic_DNA"/>
</dbReference>
<protein>
    <submittedName>
        <fullName evidence="7">Glycoside Hydrolase Family 30 protein</fullName>
    </submittedName>
</protein>
<dbReference type="GO" id="GO:0004348">
    <property type="term" value="F:glucosylceramidase activity"/>
    <property type="evidence" value="ECO:0007669"/>
    <property type="project" value="InterPro"/>
</dbReference>
<evidence type="ECO:0000256" key="4">
    <source>
        <dbReference type="RuleBase" id="RU361188"/>
    </source>
</evidence>
<dbReference type="InterPro" id="IPR001139">
    <property type="entry name" value="Glyco_hydro_30"/>
</dbReference>
<evidence type="ECO:0000256" key="1">
    <source>
        <dbReference type="ARBA" id="ARBA00005382"/>
    </source>
</evidence>
<comment type="caution">
    <text evidence="7">The sequence shown here is derived from an EMBL/GenBank/DDBJ whole genome shotgun (WGS) entry which is preliminary data.</text>
</comment>
<dbReference type="GO" id="GO:0016020">
    <property type="term" value="C:membrane"/>
    <property type="evidence" value="ECO:0007669"/>
    <property type="project" value="GOC"/>
</dbReference>
<dbReference type="Gene3D" id="2.60.40.1180">
    <property type="entry name" value="Golgi alpha-mannosidase II"/>
    <property type="match status" value="1"/>
</dbReference>
<dbReference type="GO" id="GO:0006680">
    <property type="term" value="P:glucosylceramide catabolic process"/>
    <property type="evidence" value="ECO:0007669"/>
    <property type="project" value="TreeGrafter"/>
</dbReference>
<evidence type="ECO:0000259" key="6">
    <source>
        <dbReference type="Pfam" id="PF02055"/>
    </source>
</evidence>
<sequence>MRLTVFASVLTCAIPVFSQSIYDIWTTTWDRSNLFTYKNLSPNPINFQSPKSIGSADIVINDAQTYQSVWGFGASLTDSSALVLSNLKKNSSSYWKLLKYLFDPTDGANSAGLSYLRIPLGASDFSATVYSFDDVSGDTSMQHFNISKTPSYVWTVIKDIRSINNVLRIHLLPWSPPGWMKDTGTMNGGNFLDKYTTAYANYLLKSLQAYKSKGINVYAIGIQNEPENYNPTYPTCVFSPAQEAAVAKALRSLMNKNGFSGTKIIGYDHNWVDGSEYPIDLLNDDSSDFAGVAFHCYAGTVDQQDAFHAAYPKKDIFFTECSGTYGSDWWSDIKWYMDNIFIGAIEHNAHSGLMWNLALDGDGLPMLPGTNSCSPACRPVVTVNTDGTWSVNQEFYSMAQASKAILPRDPGGPWGKRIGVSVRGNQEWALRVGAYVTGRAKSKDWLRYSLVVLNWNDNNNGAWKPSPVKTTIEFRGKQATYTFPVGITTLWWYAPNKGHSKKSDFGDSTVEFMNVTDTGFELPEDSTFEAIADEESAFDELLYSKSNGEKVQRTRFS</sequence>
<dbReference type="HOGENOM" id="CLU_014379_2_0_1"/>
<keyword evidence="3 4" id="KW-0378">Hydrolase</keyword>
<dbReference type="STRING" id="5643.A0A060SRX7"/>
<dbReference type="PRINTS" id="PR00843">
    <property type="entry name" value="GLHYDRLASE30"/>
</dbReference>
<evidence type="ECO:0000313" key="7">
    <source>
        <dbReference type="EMBL" id="CDO77140.1"/>
    </source>
</evidence>
<dbReference type="InterPro" id="IPR033453">
    <property type="entry name" value="Glyco_hydro_30_TIM-barrel"/>
</dbReference>
<organism evidence="7 8">
    <name type="scientific">Pycnoporus cinnabarinus</name>
    <name type="common">Cinnabar-red polypore</name>
    <name type="synonym">Trametes cinnabarina</name>
    <dbReference type="NCBI Taxonomy" id="5643"/>
    <lineage>
        <taxon>Eukaryota</taxon>
        <taxon>Fungi</taxon>
        <taxon>Dikarya</taxon>
        <taxon>Basidiomycota</taxon>
        <taxon>Agaricomycotina</taxon>
        <taxon>Agaricomycetes</taxon>
        <taxon>Polyporales</taxon>
        <taxon>Polyporaceae</taxon>
        <taxon>Trametes</taxon>
    </lineage>
</organism>
<dbReference type="InterPro" id="IPR013780">
    <property type="entry name" value="Glyco_hydro_b"/>
</dbReference>
<keyword evidence="4" id="KW-0326">Glycosidase</keyword>
<dbReference type="OrthoDB" id="2160638at2759"/>
<dbReference type="OMA" id="NDAAGYP"/>
<dbReference type="AlphaFoldDB" id="A0A060SRX7"/>
<evidence type="ECO:0000256" key="5">
    <source>
        <dbReference type="SAM" id="SignalP"/>
    </source>
</evidence>
<feature type="domain" description="Glycosyl hydrolase family 30 TIM-barrel" evidence="6">
    <location>
        <begin position="70"/>
        <end position="403"/>
    </location>
</feature>
<dbReference type="PANTHER" id="PTHR11069:SF23">
    <property type="entry name" value="LYSOSOMAL ACID GLUCOSYLCERAMIDASE"/>
    <property type="match status" value="1"/>
</dbReference>
<evidence type="ECO:0000313" key="8">
    <source>
        <dbReference type="Proteomes" id="UP000029665"/>
    </source>
</evidence>
<reference evidence="7" key="1">
    <citation type="submission" date="2014-01" db="EMBL/GenBank/DDBJ databases">
        <title>The genome of the white-rot fungus Pycnoporus cinnabarinus: a basidiomycete model with a versatile arsenal for lignocellulosic biomass breakdown.</title>
        <authorList>
            <person name="Levasseur A."/>
            <person name="Lomascolo A."/>
            <person name="Ruiz-Duenas F.J."/>
            <person name="Uzan E."/>
            <person name="Piumi F."/>
            <person name="Kues U."/>
            <person name="Ram A.F.J."/>
            <person name="Murat C."/>
            <person name="Haon M."/>
            <person name="Benoit I."/>
            <person name="Arfi Y."/>
            <person name="Chevret D."/>
            <person name="Drula E."/>
            <person name="Kwon M.J."/>
            <person name="Gouret P."/>
            <person name="Lesage-Meessen L."/>
            <person name="Lombard V."/>
            <person name="Mariette J."/>
            <person name="Noirot C."/>
            <person name="Park J."/>
            <person name="Patyshakuliyeva A."/>
            <person name="Wieneger R.A.B."/>
            <person name="Wosten H.A.B."/>
            <person name="Martin F."/>
            <person name="Coutinho P.M."/>
            <person name="de Vries R."/>
            <person name="Martinez A.T."/>
            <person name="Klopp C."/>
            <person name="Pontarotti P."/>
            <person name="Henrissat B."/>
            <person name="Record E."/>
        </authorList>
    </citation>
    <scope>NUCLEOTIDE SEQUENCE [LARGE SCALE GENOMIC DNA]</scope>
    <source>
        <strain evidence="7">BRFM137</strain>
    </source>
</reference>